<evidence type="ECO:0000256" key="1">
    <source>
        <dbReference type="SAM" id="MobiDB-lite"/>
    </source>
</evidence>
<feature type="region of interest" description="Disordered" evidence="1">
    <location>
        <begin position="324"/>
        <end position="360"/>
    </location>
</feature>
<dbReference type="KEGG" id="smam:Mal15_10660"/>
<evidence type="ECO:0000313" key="4">
    <source>
        <dbReference type="Proteomes" id="UP000321353"/>
    </source>
</evidence>
<keyword evidence="2" id="KW-0732">Signal</keyword>
<feature type="compositionally biased region" description="Polar residues" evidence="1">
    <location>
        <begin position="344"/>
        <end position="354"/>
    </location>
</feature>
<name>A0A5B9M9Y6_9BACT</name>
<organism evidence="3 4">
    <name type="scientific">Stieleria maiorica</name>
    <dbReference type="NCBI Taxonomy" id="2795974"/>
    <lineage>
        <taxon>Bacteria</taxon>
        <taxon>Pseudomonadati</taxon>
        <taxon>Planctomycetota</taxon>
        <taxon>Planctomycetia</taxon>
        <taxon>Pirellulales</taxon>
        <taxon>Pirellulaceae</taxon>
        <taxon>Stieleria</taxon>
    </lineage>
</organism>
<accession>A0A5B9M9Y6</accession>
<feature type="signal peptide" evidence="2">
    <location>
        <begin position="1"/>
        <end position="21"/>
    </location>
</feature>
<protein>
    <recommendedName>
        <fullName evidence="5">Secreted protein</fullName>
    </recommendedName>
</protein>
<reference evidence="3 4" key="1">
    <citation type="submission" date="2019-02" db="EMBL/GenBank/DDBJ databases">
        <title>Planctomycetal bacteria perform biofilm scaping via a novel small molecule.</title>
        <authorList>
            <person name="Jeske O."/>
            <person name="Boedeker C."/>
            <person name="Wiegand S."/>
            <person name="Breitling P."/>
            <person name="Kallscheuer N."/>
            <person name="Jogler M."/>
            <person name="Rohde M."/>
            <person name="Petersen J."/>
            <person name="Medema M.H."/>
            <person name="Surup F."/>
            <person name="Jogler C."/>
        </authorList>
    </citation>
    <scope>NUCLEOTIDE SEQUENCE [LARGE SCALE GENOMIC DNA]</scope>
    <source>
        <strain evidence="3 4">Mal15</strain>
    </source>
</reference>
<dbReference type="AlphaFoldDB" id="A0A5B9M9Y6"/>
<keyword evidence="4" id="KW-1185">Reference proteome</keyword>
<feature type="chain" id="PRO_5022984963" description="Secreted protein" evidence="2">
    <location>
        <begin position="22"/>
        <end position="598"/>
    </location>
</feature>
<evidence type="ECO:0000256" key="2">
    <source>
        <dbReference type="SAM" id="SignalP"/>
    </source>
</evidence>
<evidence type="ECO:0008006" key="5">
    <source>
        <dbReference type="Google" id="ProtNLM"/>
    </source>
</evidence>
<feature type="region of interest" description="Disordered" evidence="1">
    <location>
        <begin position="513"/>
        <end position="598"/>
    </location>
</feature>
<feature type="compositionally biased region" description="Gly residues" evidence="1">
    <location>
        <begin position="564"/>
        <end position="576"/>
    </location>
</feature>
<dbReference type="Proteomes" id="UP000321353">
    <property type="component" value="Chromosome"/>
</dbReference>
<proteinExistence type="predicted"/>
<gene>
    <name evidence="3" type="ORF">Mal15_10660</name>
</gene>
<dbReference type="EMBL" id="CP036264">
    <property type="protein sequence ID" value="QEF97036.1"/>
    <property type="molecule type" value="Genomic_DNA"/>
</dbReference>
<dbReference type="RefSeq" id="WP_147866768.1">
    <property type="nucleotide sequence ID" value="NZ_CP036264.1"/>
</dbReference>
<evidence type="ECO:0000313" key="3">
    <source>
        <dbReference type="EMBL" id="QEF97036.1"/>
    </source>
</evidence>
<sequence precursor="true">MNRATLLMLIGCLLVSPLAIAENITFLTPDGKPAGGTKFYRTFQDQESGYDMEMMMGGMGDMMMDSDGGGGDMYGMEMEMGGAMGMGMGGGMDMGYGEMGAGAPPSEPHLAFLNAEPLQPITPPQGETWTAADDGTIELNEGSRRRRGVSVHTVSALAVHESGFSFIPADTTLSPKVTLRSGGKIVVAPPSGIDTSRYHVLTCWQNGFAYPSLEEYKQQLGSSQKLGKQLDDDDWRFSPRFRWYQTADLGEVISVPPGEVRVTIVPKPHDASDYADLGAAQIFELLTSRGPSTIVLVSGKTPQPITVDFPPLRSLVLRAPEKSDDALPEWGDQPPPRYHLEPFQRQSYGDTPTLTSPPASAVASRSSMAKFLNERRDERAAYQGVQLPSSTDGRNLRFDLLRPGWYVINRIGEDGLMTRGIPVIDWEQGNGVTTAVLADEKIKGVDGALEFAISTSGRATFRTNQSAETTLGQSASNQRSDAEKLKLIRTMRSEIEATVTRLVQHRKRLLELEAKLQPEQTPTDPLADPFGGPDGMNDPFGRGGSASDDPFGGGSGNASDNPFGEGGSGDSFGGTPGSTDPFSAGDNNGAPSGADPFD</sequence>